<name>A0A5C5ZSN2_9BACT</name>
<keyword evidence="1" id="KW-0732">Signal</keyword>
<dbReference type="InterPro" id="IPR036691">
    <property type="entry name" value="Endo/exonu/phosph_ase_sf"/>
</dbReference>
<feature type="signal peptide" evidence="1">
    <location>
        <begin position="1"/>
        <end position="23"/>
    </location>
</feature>
<evidence type="ECO:0000313" key="3">
    <source>
        <dbReference type="EMBL" id="TWT89781.1"/>
    </source>
</evidence>
<feature type="domain" description="Endonuclease/exonuclease/phosphatase" evidence="2">
    <location>
        <begin position="31"/>
        <end position="361"/>
    </location>
</feature>
<dbReference type="SUPFAM" id="SSF56219">
    <property type="entry name" value="DNase I-like"/>
    <property type="match status" value="1"/>
</dbReference>
<dbReference type="InterPro" id="IPR005135">
    <property type="entry name" value="Endo/exonuclease/phosphatase"/>
</dbReference>
<proteinExistence type="predicted"/>
<feature type="chain" id="PRO_5022743107" description="Endonuclease/exonuclease/phosphatase domain-containing protein" evidence="1">
    <location>
        <begin position="24"/>
        <end position="489"/>
    </location>
</feature>
<dbReference type="Pfam" id="PF03372">
    <property type="entry name" value="Exo_endo_phos"/>
    <property type="match status" value="1"/>
</dbReference>
<dbReference type="Gene3D" id="3.60.10.10">
    <property type="entry name" value="Endonuclease/exonuclease/phosphatase"/>
    <property type="match status" value="1"/>
</dbReference>
<dbReference type="GO" id="GO:0003824">
    <property type="term" value="F:catalytic activity"/>
    <property type="evidence" value="ECO:0007669"/>
    <property type="project" value="InterPro"/>
</dbReference>
<dbReference type="EMBL" id="SJPQ01000001">
    <property type="protein sequence ID" value="TWT89781.1"/>
    <property type="molecule type" value="Genomic_DNA"/>
</dbReference>
<dbReference type="AlphaFoldDB" id="A0A5C5ZSN2"/>
<accession>A0A5C5ZSN2</accession>
<reference evidence="3 4" key="1">
    <citation type="submission" date="2019-02" db="EMBL/GenBank/DDBJ databases">
        <title>Deep-cultivation of Planctomycetes and their phenomic and genomic characterization uncovers novel biology.</title>
        <authorList>
            <person name="Wiegand S."/>
            <person name="Jogler M."/>
            <person name="Boedeker C."/>
            <person name="Pinto D."/>
            <person name="Vollmers J."/>
            <person name="Rivas-Marin E."/>
            <person name="Kohn T."/>
            <person name="Peeters S.H."/>
            <person name="Heuer A."/>
            <person name="Rast P."/>
            <person name="Oberbeckmann S."/>
            <person name="Bunk B."/>
            <person name="Jeske O."/>
            <person name="Meyerdierks A."/>
            <person name="Storesund J.E."/>
            <person name="Kallscheuer N."/>
            <person name="Luecker S."/>
            <person name="Lage O.M."/>
            <person name="Pohl T."/>
            <person name="Merkel B.J."/>
            <person name="Hornburger P."/>
            <person name="Mueller R.-W."/>
            <person name="Bruemmer F."/>
            <person name="Labrenz M."/>
            <person name="Spormann A.M."/>
            <person name="Op Den Camp H."/>
            <person name="Overmann J."/>
            <person name="Amann R."/>
            <person name="Jetten M.S.M."/>
            <person name="Mascher T."/>
            <person name="Medema M.H."/>
            <person name="Devos D.P."/>
            <person name="Kaster A.-K."/>
            <person name="Ovreas L."/>
            <person name="Rohde M."/>
            <person name="Galperin M.Y."/>
            <person name="Jogler C."/>
        </authorList>
    </citation>
    <scope>NUCLEOTIDE SEQUENCE [LARGE SCALE GENOMIC DNA]</scope>
    <source>
        <strain evidence="3 4">Mal64</strain>
    </source>
</reference>
<dbReference type="RefSeq" id="WP_146395741.1">
    <property type="nucleotide sequence ID" value="NZ_SJPQ01000001.1"/>
</dbReference>
<keyword evidence="4" id="KW-1185">Reference proteome</keyword>
<dbReference type="Proteomes" id="UP000315440">
    <property type="component" value="Unassembled WGS sequence"/>
</dbReference>
<evidence type="ECO:0000313" key="4">
    <source>
        <dbReference type="Proteomes" id="UP000315440"/>
    </source>
</evidence>
<organism evidence="3 4">
    <name type="scientific">Pseudobythopirellula maris</name>
    <dbReference type="NCBI Taxonomy" id="2527991"/>
    <lineage>
        <taxon>Bacteria</taxon>
        <taxon>Pseudomonadati</taxon>
        <taxon>Planctomycetota</taxon>
        <taxon>Planctomycetia</taxon>
        <taxon>Pirellulales</taxon>
        <taxon>Lacipirellulaceae</taxon>
        <taxon>Pseudobythopirellula</taxon>
    </lineage>
</organism>
<protein>
    <recommendedName>
        <fullName evidence="2">Endonuclease/exonuclease/phosphatase domain-containing protein</fullName>
    </recommendedName>
</protein>
<evidence type="ECO:0000259" key="2">
    <source>
        <dbReference type="Pfam" id="PF03372"/>
    </source>
</evidence>
<evidence type="ECO:0000256" key="1">
    <source>
        <dbReference type="SAM" id="SignalP"/>
    </source>
</evidence>
<dbReference type="OrthoDB" id="292013at2"/>
<comment type="caution">
    <text evidence="3">The sequence shown here is derived from an EMBL/GenBank/DDBJ whole genome shotgun (WGS) entry which is preliminary data.</text>
</comment>
<sequence precursor="true">MPRPAALLLLAIVAVFVATNAVADQPLRIATYNASLNRGSAGALAAELSSPGSNQPGRIAEVIQRINPDVLLINEFDYDPSGQAVEDFLTNYLGVSQNGLEPVEYDYWFSAPSNTGVQPEDELGEGFDFDFNNNGQTDNPDDAFGFGNFAGQYGMLVLSKHPIADEGVRTFQKFLWQDMPGAFLPDNLSTPETPADWYSPEELAAFRLSSKSHWDVPVEVAGETVHLLASHPTPPVFDGAEDRNGLRNHDEIRFWADYIDPSASGYIYDDEQFDLLGATPAEPTGGLAAGESFVILGDQNADPDEGDSSMDAAQQLTDHPLINNTFSPGGGFGPDPDDTAAFTGGLRVDYVLPSLDLTVVDDDDHTGVFWPLGSDPQFGAMTATDHRLVYVDFVIETLGGDYNFNGVVDAADFTVWRDNFGATGLVGMPGDGDDGTGLGSPDGVVDMADYDYWVAQFGQTLPGPAASVPEPAAAVLVLLAAPWARRRVR</sequence>
<gene>
    <name evidence="3" type="ORF">Mal64_01600</name>
</gene>